<gene>
    <name evidence="2" type="ORF">SSE37_06794</name>
</gene>
<proteinExistence type="predicted"/>
<evidence type="ECO:0008006" key="4">
    <source>
        <dbReference type="Google" id="ProtNLM"/>
    </source>
</evidence>
<feature type="signal peptide" evidence="1">
    <location>
        <begin position="1"/>
        <end position="18"/>
    </location>
</feature>
<dbReference type="OrthoDB" id="9837544at2"/>
<dbReference type="PROSITE" id="PS51257">
    <property type="entry name" value="PROKAR_LIPOPROTEIN"/>
    <property type="match status" value="1"/>
</dbReference>
<keyword evidence="1" id="KW-0732">Signal</keyword>
<dbReference type="RefSeq" id="WP_005860951.1">
    <property type="nucleotide sequence ID" value="NZ_AAYA01000010.1"/>
</dbReference>
<feature type="chain" id="PRO_5002654909" description="Lipoprotein" evidence="1">
    <location>
        <begin position="19"/>
        <end position="130"/>
    </location>
</feature>
<keyword evidence="3" id="KW-1185">Reference proteome</keyword>
<accession>A3K6H4</accession>
<evidence type="ECO:0000256" key="1">
    <source>
        <dbReference type="SAM" id="SignalP"/>
    </source>
</evidence>
<reference evidence="2 3" key="1">
    <citation type="submission" date="2006-06" db="EMBL/GenBank/DDBJ databases">
        <authorList>
            <person name="Moran M.A."/>
            <person name="Ferriera S."/>
            <person name="Johnson J."/>
            <person name="Kravitz S."/>
            <person name="Beeson K."/>
            <person name="Sutton G."/>
            <person name="Rogers Y.-H."/>
            <person name="Friedman R."/>
            <person name="Frazier M."/>
            <person name="Venter J.C."/>
        </authorList>
    </citation>
    <scope>NUCLEOTIDE SEQUENCE [LARGE SCALE GENOMIC DNA]</scope>
    <source>
        <strain evidence="2 3">E-37</strain>
    </source>
</reference>
<evidence type="ECO:0000313" key="2">
    <source>
        <dbReference type="EMBL" id="EBA07324.1"/>
    </source>
</evidence>
<comment type="caution">
    <text evidence="2">The sequence shown here is derived from an EMBL/GenBank/DDBJ whole genome shotgun (WGS) entry which is preliminary data.</text>
</comment>
<sequence>MTRFAFRLSVLLFPFALAACRVDVDHLQSLIPADFTVTETLSSESKRFNCQRATFIASAPPGATEDWTRLGRLFDAKLSACIELEEQLRWKQAIARQTAWWRVIQAPERAHIWYDSESGRLQVLTLQQDR</sequence>
<dbReference type="Proteomes" id="UP000005713">
    <property type="component" value="Unassembled WGS sequence"/>
</dbReference>
<organism evidence="2 3">
    <name type="scientific">Sagittula stellata (strain ATCC 700073 / DSM 11524 / E-37)</name>
    <dbReference type="NCBI Taxonomy" id="388399"/>
    <lineage>
        <taxon>Bacteria</taxon>
        <taxon>Pseudomonadati</taxon>
        <taxon>Pseudomonadota</taxon>
        <taxon>Alphaproteobacteria</taxon>
        <taxon>Rhodobacterales</taxon>
        <taxon>Roseobacteraceae</taxon>
        <taxon>Sagittula</taxon>
    </lineage>
</organism>
<name>A3K6H4_SAGS3</name>
<dbReference type="AlphaFoldDB" id="A3K6H4"/>
<protein>
    <recommendedName>
        <fullName evidence="4">Lipoprotein</fullName>
    </recommendedName>
</protein>
<dbReference type="EMBL" id="AAYA01000010">
    <property type="protein sequence ID" value="EBA07324.1"/>
    <property type="molecule type" value="Genomic_DNA"/>
</dbReference>
<evidence type="ECO:0000313" key="3">
    <source>
        <dbReference type="Proteomes" id="UP000005713"/>
    </source>
</evidence>